<keyword evidence="3" id="KW-1185">Reference proteome</keyword>
<organism evidence="2 3">
    <name type="scientific">Punica granatum</name>
    <name type="common">Pomegranate</name>
    <dbReference type="NCBI Taxonomy" id="22663"/>
    <lineage>
        <taxon>Eukaryota</taxon>
        <taxon>Viridiplantae</taxon>
        <taxon>Streptophyta</taxon>
        <taxon>Embryophyta</taxon>
        <taxon>Tracheophyta</taxon>
        <taxon>Spermatophyta</taxon>
        <taxon>Magnoliopsida</taxon>
        <taxon>eudicotyledons</taxon>
        <taxon>Gunneridae</taxon>
        <taxon>Pentapetalae</taxon>
        <taxon>rosids</taxon>
        <taxon>malvids</taxon>
        <taxon>Myrtales</taxon>
        <taxon>Lythraceae</taxon>
        <taxon>Punica</taxon>
    </lineage>
</organism>
<reference evidence="2 3" key="1">
    <citation type="submission" date="2017-11" db="EMBL/GenBank/DDBJ databases">
        <title>De-novo sequencing of pomegranate (Punica granatum L.) genome.</title>
        <authorList>
            <person name="Akparov Z."/>
            <person name="Amiraslanov A."/>
            <person name="Hajiyeva S."/>
            <person name="Abbasov M."/>
            <person name="Kaur K."/>
            <person name="Hamwieh A."/>
            <person name="Solovyev V."/>
            <person name="Salamov A."/>
            <person name="Braich B."/>
            <person name="Kosarev P."/>
            <person name="Mahmoud A."/>
            <person name="Hajiyev E."/>
            <person name="Babayeva S."/>
            <person name="Izzatullayeva V."/>
            <person name="Mammadov A."/>
            <person name="Mammadov A."/>
            <person name="Sharifova S."/>
            <person name="Ojaghi J."/>
            <person name="Eynullazada K."/>
            <person name="Bayramov B."/>
            <person name="Abdulazimova A."/>
            <person name="Shahmuradov I."/>
        </authorList>
    </citation>
    <scope>NUCLEOTIDE SEQUENCE [LARGE SCALE GENOMIC DNA]</scope>
    <source>
        <strain evidence="3">cv. AG2017</strain>
        <tissue evidence="2">Leaf</tissue>
    </source>
</reference>
<dbReference type="Proteomes" id="UP000233551">
    <property type="component" value="Unassembled WGS sequence"/>
</dbReference>
<evidence type="ECO:0000313" key="2">
    <source>
        <dbReference type="EMBL" id="PKI57001.1"/>
    </source>
</evidence>
<feature type="region of interest" description="Disordered" evidence="1">
    <location>
        <begin position="1"/>
        <end position="22"/>
    </location>
</feature>
<dbReference type="EMBL" id="PGOL01001542">
    <property type="protein sequence ID" value="PKI57001.1"/>
    <property type="molecule type" value="Genomic_DNA"/>
</dbReference>
<proteinExistence type="predicted"/>
<sequence>MVNGVPSFGRKSPVGAGGPKWGADNWSSKTVPAYAWFSVLLGKPLTRVGGSQYKGVNSLKSSEDLWGPVRWHSRLDPFPYSEPLTNLASYFWSSWDFEQANGIEPKPSKSLQRSRKAVSTRISSHRGTHARAYATRLESVHHPEDARRSRVRRSCHLPFYDPKVEGRQVTRV</sequence>
<accession>A0A2I0JL54</accession>
<evidence type="ECO:0000313" key="3">
    <source>
        <dbReference type="Proteomes" id="UP000233551"/>
    </source>
</evidence>
<gene>
    <name evidence="2" type="ORF">CRG98_022607</name>
</gene>
<evidence type="ECO:0000256" key="1">
    <source>
        <dbReference type="SAM" id="MobiDB-lite"/>
    </source>
</evidence>
<name>A0A2I0JL54_PUNGR</name>
<comment type="caution">
    <text evidence="2">The sequence shown here is derived from an EMBL/GenBank/DDBJ whole genome shotgun (WGS) entry which is preliminary data.</text>
</comment>
<protein>
    <submittedName>
        <fullName evidence="2">Uncharacterized protein</fullName>
    </submittedName>
</protein>
<dbReference type="AlphaFoldDB" id="A0A2I0JL54"/>